<evidence type="ECO:0000256" key="1">
    <source>
        <dbReference type="ARBA" id="ARBA00006479"/>
    </source>
</evidence>
<dbReference type="AlphaFoldDB" id="A0A1G6MWR7"/>
<dbReference type="OrthoDB" id="9810372at2"/>
<dbReference type="Proteomes" id="UP000199322">
    <property type="component" value="Unassembled WGS sequence"/>
</dbReference>
<keyword evidence="4" id="KW-1185">Reference proteome</keyword>
<dbReference type="InterPro" id="IPR043129">
    <property type="entry name" value="ATPase_NBD"/>
</dbReference>
<accession>A0A1G6MWR7</accession>
<name>A0A1G6MWR7_9BACT</name>
<organism evidence="2 4">
    <name type="scientific">Geotoga petraea</name>
    <dbReference type="NCBI Taxonomy" id="28234"/>
    <lineage>
        <taxon>Bacteria</taxon>
        <taxon>Thermotogati</taxon>
        <taxon>Thermotogota</taxon>
        <taxon>Thermotogae</taxon>
        <taxon>Petrotogales</taxon>
        <taxon>Petrotogaceae</taxon>
        <taxon>Geotoga</taxon>
    </lineage>
</organism>
<gene>
    <name evidence="3" type="ORF">E4650_08400</name>
    <name evidence="2" type="ORF">SAMN04488588_1414</name>
</gene>
<dbReference type="EMBL" id="FMYV01000005">
    <property type="protein sequence ID" value="SDC59982.1"/>
    <property type="molecule type" value="Genomic_DNA"/>
</dbReference>
<comment type="similarity">
    <text evidence="1">Belongs to the ROK (NagC/XylR) family.</text>
</comment>
<dbReference type="STRING" id="28234.SAMN04488588_1414"/>
<dbReference type="EMBL" id="SRME01000005">
    <property type="protein sequence ID" value="TGG87315.1"/>
    <property type="molecule type" value="Genomic_DNA"/>
</dbReference>
<evidence type="ECO:0000313" key="5">
    <source>
        <dbReference type="Proteomes" id="UP000297288"/>
    </source>
</evidence>
<keyword evidence="2" id="KW-0808">Transferase</keyword>
<dbReference type="PANTHER" id="PTHR18964">
    <property type="entry name" value="ROK (REPRESSOR, ORF, KINASE) FAMILY"/>
    <property type="match status" value="1"/>
</dbReference>
<evidence type="ECO:0000313" key="4">
    <source>
        <dbReference type="Proteomes" id="UP000199322"/>
    </source>
</evidence>
<reference evidence="2 4" key="1">
    <citation type="submission" date="2016-10" db="EMBL/GenBank/DDBJ databases">
        <authorList>
            <person name="de Groot N.N."/>
        </authorList>
    </citation>
    <scope>NUCLEOTIDE SEQUENCE [LARGE SCALE GENOMIC DNA]</scope>
    <source>
        <strain evidence="2 4">WG14</strain>
    </source>
</reference>
<dbReference type="SUPFAM" id="SSF53067">
    <property type="entry name" value="Actin-like ATPase domain"/>
    <property type="match status" value="1"/>
</dbReference>
<dbReference type="InterPro" id="IPR000600">
    <property type="entry name" value="ROK"/>
</dbReference>
<proteinExistence type="inferred from homology"/>
<dbReference type="RefSeq" id="WP_091404102.1">
    <property type="nucleotide sequence ID" value="NZ_FMYV01000005.1"/>
</dbReference>
<keyword evidence="2" id="KW-0418">Kinase</keyword>
<evidence type="ECO:0000313" key="2">
    <source>
        <dbReference type="EMBL" id="SDC59982.1"/>
    </source>
</evidence>
<reference evidence="3 5" key="2">
    <citation type="submission" date="2019-04" db="EMBL/GenBank/DDBJ databases">
        <title>Draft genome sequence data and analysis of a Fermenting Bacterium, Geotoga petraea strain HO-Geo1, isolated from heavy-oil petroleum reservoir in Russia.</title>
        <authorList>
            <person name="Grouzdev D.S."/>
            <person name="Semenova E.M."/>
            <person name="Sokolova D.S."/>
            <person name="Tourova T.P."/>
            <person name="Poltaraus A.B."/>
            <person name="Nazina T.N."/>
        </authorList>
    </citation>
    <scope>NUCLEOTIDE SEQUENCE [LARGE SCALE GENOMIC DNA]</scope>
    <source>
        <strain evidence="3 5">HO-Geo1</strain>
    </source>
</reference>
<evidence type="ECO:0000313" key="3">
    <source>
        <dbReference type="EMBL" id="TGG87315.1"/>
    </source>
</evidence>
<dbReference type="Proteomes" id="UP000297288">
    <property type="component" value="Unassembled WGS sequence"/>
</dbReference>
<dbReference type="Pfam" id="PF00480">
    <property type="entry name" value="ROK"/>
    <property type="match status" value="1"/>
</dbReference>
<dbReference type="InterPro" id="IPR049874">
    <property type="entry name" value="ROK_cs"/>
</dbReference>
<dbReference type="GO" id="GO:0016301">
    <property type="term" value="F:kinase activity"/>
    <property type="evidence" value="ECO:0007669"/>
    <property type="project" value="UniProtKB-KW"/>
</dbReference>
<dbReference type="PROSITE" id="PS01125">
    <property type="entry name" value="ROK"/>
    <property type="match status" value="1"/>
</dbReference>
<protein>
    <submittedName>
        <fullName evidence="2">Glucokinase</fullName>
    </submittedName>
    <submittedName>
        <fullName evidence="3">ROK family protein</fullName>
    </submittedName>
</protein>
<sequence>MKLIGIDLGGTEIKAGLVDEDKGLLKKTSRPTEVYKGPDKIVENIYEVVKSLSPDLDIDAIGIGSPGSIDRKKGIVRFSPNFPEWHDFKLSKKLNKLTNKDVFVENDANSFTLGEWYFGKAKGMKNFVAITLGTGVGSGVVTHGVFMTGNDGIGAELGHIVVIPNGPLCGCGNRGCLESIASAKSVARHAKELAIRYPDSLVLKMAQTIENIESKHVFKAFEQGDYLAKTVVQDTIDAMARAFGAYIHIFNPEMIVVGGGMSKAGETLFKPLRERVKKYIMRSFIDTYRIEQSDLVENAGILGAASAAIFQTREEK</sequence>
<dbReference type="Gene3D" id="3.30.420.40">
    <property type="match status" value="2"/>
</dbReference>
<dbReference type="PANTHER" id="PTHR18964:SF149">
    <property type="entry name" value="BIFUNCTIONAL UDP-N-ACETYLGLUCOSAMINE 2-EPIMERASE_N-ACETYLMANNOSAMINE KINASE"/>
    <property type="match status" value="1"/>
</dbReference>